<name>A0A4Z2FG34_9TELE</name>
<proteinExistence type="predicted"/>
<evidence type="ECO:0000313" key="2">
    <source>
        <dbReference type="Proteomes" id="UP000314294"/>
    </source>
</evidence>
<keyword evidence="2" id="KW-1185">Reference proteome</keyword>
<evidence type="ECO:0000313" key="1">
    <source>
        <dbReference type="EMBL" id="TNN40167.1"/>
    </source>
</evidence>
<dbReference type="Proteomes" id="UP000314294">
    <property type="component" value="Unassembled WGS sequence"/>
</dbReference>
<comment type="caution">
    <text evidence="1">The sequence shown here is derived from an EMBL/GenBank/DDBJ whole genome shotgun (WGS) entry which is preliminary data.</text>
</comment>
<accession>A0A4Z2FG34</accession>
<dbReference type="AlphaFoldDB" id="A0A4Z2FG34"/>
<sequence length="83" mass="8705">MAAASSSSLPQSGVHTRLLHAGDASRVHGETNTAASGDNIIFISSPGLVSHSRTLMLRIGKTYPATILLMCRLMGIRSDVSLV</sequence>
<organism evidence="1 2">
    <name type="scientific">Liparis tanakae</name>
    <name type="common">Tanaka's snailfish</name>
    <dbReference type="NCBI Taxonomy" id="230148"/>
    <lineage>
        <taxon>Eukaryota</taxon>
        <taxon>Metazoa</taxon>
        <taxon>Chordata</taxon>
        <taxon>Craniata</taxon>
        <taxon>Vertebrata</taxon>
        <taxon>Euteleostomi</taxon>
        <taxon>Actinopterygii</taxon>
        <taxon>Neopterygii</taxon>
        <taxon>Teleostei</taxon>
        <taxon>Neoteleostei</taxon>
        <taxon>Acanthomorphata</taxon>
        <taxon>Eupercaria</taxon>
        <taxon>Perciformes</taxon>
        <taxon>Cottioidei</taxon>
        <taxon>Cottales</taxon>
        <taxon>Liparidae</taxon>
        <taxon>Liparis</taxon>
    </lineage>
</organism>
<reference evidence="1 2" key="1">
    <citation type="submission" date="2019-03" db="EMBL/GenBank/DDBJ databases">
        <title>First draft genome of Liparis tanakae, snailfish: a comprehensive survey of snailfish specific genes.</title>
        <authorList>
            <person name="Kim W."/>
            <person name="Song I."/>
            <person name="Jeong J.-H."/>
            <person name="Kim D."/>
            <person name="Kim S."/>
            <person name="Ryu S."/>
            <person name="Song J.Y."/>
            <person name="Lee S.K."/>
        </authorList>
    </citation>
    <scope>NUCLEOTIDE SEQUENCE [LARGE SCALE GENOMIC DNA]</scope>
    <source>
        <tissue evidence="1">Muscle</tissue>
    </source>
</reference>
<dbReference type="EMBL" id="SRLO01001212">
    <property type="protein sequence ID" value="TNN40167.1"/>
    <property type="molecule type" value="Genomic_DNA"/>
</dbReference>
<gene>
    <name evidence="1" type="ORF">EYF80_049651</name>
</gene>
<protein>
    <submittedName>
        <fullName evidence="1">Uncharacterized protein</fullName>
    </submittedName>
</protein>